<name>A0ABR8GSS0_9CYAN</name>
<evidence type="ECO:0000313" key="2">
    <source>
        <dbReference type="EMBL" id="MBD2606095.1"/>
    </source>
</evidence>
<dbReference type="Proteomes" id="UP000660380">
    <property type="component" value="Unassembled WGS sequence"/>
</dbReference>
<dbReference type="InterPro" id="IPR043504">
    <property type="entry name" value="Peptidase_S1_PA_chymotrypsin"/>
</dbReference>
<keyword evidence="3" id="KW-1185">Reference proteome</keyword>
<feature type="signal peptide" evidence="1">
    <location>
        <begin position="1"/>
        <end position="23"/>
    </location>
</feature>
<feature type="chain" id="PRO_5046935198" evidence="1">
    <location>
        <begin position="24"/>
        <end position="257"/>
    </location>
</feature>
<evidence type="ECO:0000313" key="3">
    <source>
        <dbReference type="Proteomes" id="UP000660380"/>
    </source>
</evidence>
<evidence type="ECO:0000256" key="1">
    <source>
        <dbReference type="SAM" id="SignalP"/>
    </source>
</evidence>
<dbReference type="Pfam" id="PF13365">
    <property type="entry name" value="Trypsin_2"/>
    <property type="match status" value="1"/>
</dbReference>
<dbReference type="EMBL" id="JACJTA010000034">
    <property type="protein sequence ID" value="MBD2606095.1"/>
    <property type="molecule type" value="Genomic_DNA"/>
</dbReference>
<comment type="caution">
    <text evidence="2">The sequence shown here is derived from an EMBL/GenBank/DDBJ whole genome shotgun (WGS) entry which is preliminary data.</text>
</comment>
<accession>A0ABR8GSS0</accession>
<dbReference type="SUPFAM" id="SSF50494">
    <property type="entry name" value="Trypsin-like serine proteases"/>
    <property type="match status" value="1"/>
</dbReference>
<dbReference type="PANTHER" id="PTHR43019:SF23">
    <property type="entry name" value="PROTEASE DO-LIKE 5, CHLOROPLASTIC"/>
    <property type="match status" value="1"/>
</dbReference>
<keyword evidence="1" id="KW-0732">Signal</keyword>
<gene>
    <name evidence="2" type="ORF">H6G81_16575</name>
</gene>
<dbReference type="InterPro" id="IPR009003">
    <property type="entry name" value="Peptidase_S1_PA"/>
</dbReference>
<organism evidence="2 3">
    <name type="scientific">Scytonema hofmannii FACHB-248</name>
    <dbReference type="NCBI Taxonomy" id="1842502"/>
    <lineage>
        <taxon>Bacteria</taxon>
        <taxon>Bacillati</taxon>
        <taxon>Cyanobacteriota</taxon>
        <taxon>Cyanophyceae</taxon>
        <taxon>Nostocales</taxon>
        <taxon>Scytonemataceae</taxon>
        <taxon>Scytonema</taxon>
    </lineage>
</organism>
<proteinExistence type="predicted"/>
<dbReference type="PANTHER" id="PTHR43019">
    <property type="entry name" value="SERINE ENDOPROTEASE DEGS"/>
    <property type="match status" value="1"/>
</dbReference>
<dbReference type="RefSeq" id="WP_029633286.1">
    <property type="nucleotide sequence ID" value="NZ_JACJTA010000034.1"/>
</dbReference>
<dbReference type="Gene3D" id="2.40.10.10">
    <property type="entry name" value="Trypsin-like serine proteases"/>
    <property type="match status" value="2"/>
</dbReference>
<sequence>MNWRKFTLIACAGSLCITLSRLAVNVSSSKLAKPELSVAQLSIQQLHNQAQAITVKVISRDVLGSGILLKRQGYFYTVVTNAHVLRSQNPPYRIQTNDKRIWVADVPKTIRFGQNDLALLQFRSTGIIYSVASFGSSPTVGDEVFAGGFPSEEEKTQKHGFAFTSGKISLKLHKALEGGYQFGYTNDIEKGMSGGPLLNRRGEVVGVNGMHAYPLWDAPSVFADGSEADAALHKKITHLSWAVPIETVIKFIGALKQ</sequence>
<protein>
    <submittedName>
        <fullName evidence="2">Trypsin-like peptidase domain-containing protein</fullName>
    </submittedName>
</protein>
<reference evidence="2 3" key="1">
    <citation type="journal article" date="2020" name="ISME J.">
        <title>Comparative genomics reveals insights into cyanobacterial evolution and habitat adaptation.</title>
        <authorList>
            <person name="Chen M.Y."/>
            <person name="Teng W.K."/>
            <person name="Zhao L."/>
            <person name="Hu C.X."/>
            <person name="Zhou Y.K."/>
            <person name="Han B.P."/>
            <person name="Song L.R."/>
            <person name="Shu W.S."/>
        </authorList>
    </citation>
    <scope>NUCLEOTIDE SEQUENCE [LARGE SCALE GENOMIC DNA]</scope>
    <source>
        <strain evidence="2 3">FACHB-248</strain>
    </source>
</reference>